<dbReference type="GO" id="GO:0003887">
    <property type="term" value="F:DNA-directed DNA polymerase activity"/>
    <property type="evidence" value="ECO:0007669"/>
    <property type="project" value="UniProtKB-EC"/>
</dbReference>
<feature type="compositionally biased region" description="Polar residues" evidence="3">
    <location>
        <begin position="1110"/>
        <end position="1127"/>
    </location>
</feature>
<feature type="compositionally biased region" description="Polar residues" evidence="3">
    <location>
        <begin position="1306"/>
        <end position="1320"/>
    </location>
</feature>
<dbReference type="Pfam" id="PF03828">
    <property type="entry name" value="PAP_assoc"/>
    <property type="match status" value="1"/>
</dbReference>
<keyword evidence="6" id="KW-0808">Transferase</keyword>
<dbReference type="InterPro" id="IPR002058">
    <property type="entry name" value="PAP_assoc"/>
</dbReference>
<feature type="compositionally biased region" description="Basic and acidic residues" evidence="3">
    <location>
        <begin position="825"/>
        <end position="859"/>
    </location>
</feature>
<keyword evidence="1" id="KW-0479">Metal-binding</keyword>
<keyword evidence="6" id="KW-0548">Nucleotidyltransferase</keyword>
<feature type="region of interest" description="Disordered" evidence="3">
    <location>
        <begin position="1"/>
        <end position="30"/>
    </location>
</feature>
<evidence type="ECO:0000259" key="4">
    <source>
        <dbReference type="Pfam" id="PF03828"/>
    </source>
</evidence>
<evidence type="ECO:0000256" key="2">
    <source>
        <dbReference type="ARBA" id="ARBA00022842"/>
    </source>
</evidence>
<dbReference type="CDD" id="cd05402">
    <property type="entry name" value="NT_PAP_TUTase"/>
    <property type="match status" value="1"/>
</dbReference>
<dbReference type="EC" id="2.7.7.7" evidence="6"/>
<dbReference type="Gene3D" id="3.30.460.10">
    <property type="entry name" value="Beta Polymerase, domain 2"/>
    <property type="match status" value="2"/>
</dbReference>
<dbReference type="EMBL" id="JARBJD010000048">
    <property type="protein sequence ID" value="KAK2957225.1"/>
    <property type="molecule type" value="Genomic_DNA"/>
</dbReference>
<evidence type="ECO:0000313" key="6">
    <source>
        <dbReference type="EMBL" id="KAK2957225.1"/>
    </source>
</evidence>
<evidence type="ECO:0000256" key="1">
    <source>
        <dbReference type="ARBA" id="ARBA00022723"/>
    </source>
</evidence>
<name>A0ABQ9Y0G9_9EUKA</name>
<feature type="compositionally biased region" description="Polar residues" evidence="3">
    <location>
        <begin position="1194"/>
        <end position="1205"/>
    </location>
</feature>
<dbReference type="PANTHER" id="PTHR23092:SF15">
    <property type="entry name" value="INACTIVE NON-CANONICAL POLY(A) RNA POLYMERASE PROTEIN TRF4-2-RELATED"/>
    <property type="match status" value="1"/>
</dbReference>
<reference evidence="6 7" key="1">
    <citation type="journal article" date="2022" name="bioRxiv">
        <title>Genomics of Preaxostyla Flagellates Illuminates Evolutionary Transitions and the Path Towards Mitochondrial Loss.</title>
        <authorList>
            <person name="Novak L.V.F."/>
            <person name="Treitli S.C."/>
            <person name="Pyrih J."/>
            <person name="Halakuc P."/>
            <person name="Pipaliya S.V."/>
            <person name="Vacek V."/>
            <person name="Brzon O."/>
            <person name="Soukal P."/>
            <person name="Eme L."/>
            <person name="Dacks J.B."/>
            <person name="Karnkowska A."/>
            <person name="Elias M."/>
            <person name="Hampl V."/>
        </authorList>
    </citation>
    <scope>NUCLEOTIDE SEQUENCE [LARGE SCALE GENOMIC DNA]</scope>
    <source>
        <strain evidence="6">NAU3</strain>
        <tissue evidence="6">Gut</tissue>
    </source>
</reference>
<feature type="region of interest" description="Disordered" evidence="3">
    <location>
        <begin position="518"/>
        <end position="543"/>
    </location>
</feature>
<accession>A0ABQ9Y0G9</accession>
<feature type="domain" description="PAP-associated" evidence="4">
    <location>
        <begin position="692"/>
        <end position="765"/>
    </location>
</feature>
<feature type="compositionally biased region" description="Pro residues" evidence="3">
    <location>
        <begin position="1"/>
        <end position="16"/>
    </location>
</feature>
<dbReference type="SUPFAM" id="SSF81301">
    <property type="entry name" value="Nucleotidyltransferase"/>
    <property type="match status" value="2"/>
</dbReference>
<gene>
    <name evidence="6" type="ORF">BLNAU_7819</name>
</gene>
<feature type="compositionally biased region" description="Low complexity" evidence="3">
    <location>
        <begin position="1093"/>
        <end position="1109"/>
    </location>
</feature>
<keyword evidence="7" id="KW-1185">Reference proteome</keyword>
<feature type="region of interest" description="Disordered" evidence="3">
    <location>
        <begin position="1306"/>
        <end position="1372"/>
    </location>
</feature>
<feature type="compositionally biased region" description="Basic and acidic residues" evidence="3">
    <location>
        <begin position="1321"/>
        <end position="1333"/>
    </location>
</feature>
<feature type="compositionally biased region" description="Gly residues" evidence="3">
    <location>
        <begin position="1247"/>
        <end position="1265"/>
    </location>
</feature>
<feature type="region of interest" description="Disordered" evidence="3">
    <location>
        <begin position="820"/>
        <end position="902"/>
    </location>
</feature>
<dbReference type="InterPro" id="IPR045862">
    <property type="entry name" value="Trf4-like"/>
</dbReference>
<dbReference type="SUPFAM" id="SSF81631">
    <property type="entry name" value="PAP/OAS1 substrate-binding domain"/>
    <property type="match status" value="1"/>
</dbReference>
<dbReference type="Proteomes" id="UP001281761">
    <property type="component" value="Unassembled WGS sequence"/>
</dbReference>
<evidence type="ECO:0000259" key="5">
    <source>
        <dbReference type="Pfam" id="PF22600"/>
    </source>
</evidence>
<protein>
    <submittedName>
        <fullName evidence="6">DNA polymerase sigma subunit</fullName>
        <ecNumber evidence="6">2.7.7.7</ecNumber>
    </submittedName>
</protein>
<evidence type="ECO:0000256" key="3">
    <source>
        <dbReference type="SAM" id="MobiDB-lite"/>
    </source>
</evidence>
<evidence type="ECO:0000313" key="7">
    <source>
        <dbReference type="Proteomes" id="UP001281761"/>
    </source>
</evidence>
<organism evidence="6 7">
    <name type="scientific">Blattamonas nauphoetae</name>
    <dbReference type="NCBI Taxonomy" id="2049346"/>
    <lineage>
        <taxon>Eukaryota</taxon>
        <taxon>Metamonada</taxon>
        <taxon>Preaxostyla</taxon>
        <taxon>Oxymonadida</taxon>
        <taxon>Blattamonas</taxon>
    </lineage>
</organism>
<dbReference type="Pfam" id="PF22600">
    <property type="entry name" value="MTPAP-like_central"/>
    <property type="match status" value="1"/>
</dbReference>
<comment type="caution">
    <text evidence="6">The sequence shown here is derived from an EMBL/GenBank/DDBJ whole genome shotgun (WGS) entry which is preliminary data.</text>
</comment>
<feature type="region of interest" description="Disordered" evidence="3">
    <location>
        <begin position="1093"/>
        <end position="1133"/>
    </location>
</feature>
<dbReference type="PANTHER" id="PTHR23092">
    <property type="entry name" value="POLY(A) RNA POLYMERASE"/>
    <property type="match status" value="1"/>
</dbReference>
<proteinExistence type="predicted"/>
<feature type="region of interest" description="Disordered" evidence="3">
    <location>
        <begin position="1182"/>
        <end position="1223"/>
    </location>
</feature>
<feature type="region of interest" description="Disordered" evidence="3">
    <location>
        <begin position="1012"/>
        <end position="1035"/>
    </location>
</feature>
<dbReference type="Gene3D" id="1.10.1410.10">
    <property type="match status" value="2"/>
</dbReference>
<feature type="compositionally biased region" description="Low complexity" evidence="3">
    <location>
        <begin position="1342"/>
        <end position="1360"/>
    </location>
</feature>
<feature type="region of interest" description="Disordered" evidence="3">
    <location>
        <begin position="1050"/>
        <end position="1069"/>
    </location>
</feature>
<sequence length="1372" mass="156783">MNHQIKPPPPSIPPTFEPHADKQFHAHSGTVSPSTVIVDKQFTPHKIRTLPPEIEMKIASIPTPDLKRTKDRTFSTSDFFPYTIQSPLSNLFLINSKFFPHFIRAREKFEVPYPKSSDQDDMELVHLESQMVRVPWLKTLNGLYDYIDPYFKPKIRPETDLWKPMSSSVGWMMTDEEITYRKYVYNSLLKQRKALPIKDESRRLPPPDELLQRIPQHFEYNEQHMLRLKEIASQHTERIQLLSTEIRNYGHFMSLTVAEYLARFNLIERLLESVNFLDPSLLLYVYGSFSSYTSLPQSDVDLTLITLDQYKYIRRVQRAIRSLFEIWYGTPPDSTDKARQGGYLSSSVEYQTSDPIRKLIQGITLMENKTARICRICYSPIFAETCRCNPKVAIAIEMAAQGPNGAWMEERNEKKEPRFCSDSGEINMKELLSIQLAPSLQHLLDFSAPLLPPRRVLQYPLTMIKPTIADFIAVKNRSKQIRKYSEKFTYYTRDEKDEQIAQREARDRYMRSLAEYEQKMKENPDPSKPIPPPEQRRANRIQRSYIPSPSFVSELRTRQFDLPPIPHIPDTDFLDRFAQHLEKFNIVSKPELIKTARIPIIKITDKVTGVHCDLGYGTMTGIINTDFLRCLLIIYPEATDLIMILKAFLAKHNLNEPYKGGLGGYALSLLVVSHLQQYSRNFGANYKETPSGQLLLHFFVLYGEMDELPAPPNDEEKFSCEKFGISVRGHGRYLKIPELREQKPELFPLHTNLPIFIEDPLNPSNNTSRSCFNYSLVRDHFRDAYRQLMLPLPPPITPHCFQTTRRHVAESFPAEIRKYTQASMKRREEERRKKEEIEKQKAEQKRREMEEEKKEERNEGNTNDPDIPVSVTPTNAHDPSNPDTPMKPNAVSPTLSLQSELGGDGISIPTHTTIPQFIPSEKGGITRPSVIEDEEKTRHSLFIPSLLGRVVDYSSPLVEYRSNMNRFLENPRFFCDPVLTLKSDTTGFKLQHPMKAALPEALFEKIEQIQNREHPSTSTTTLSTFPAPPENTEAGDKAVPIPDGQMTISQQNQTRQFVSDGRGQEMTKERNDRITVQFSNQASPHQPTQIILSSQTTQQTRQSPAQPTQLTLSNKTIPDRPTSTGNMGRQHHAGDASGFIPSPSQSPSLHFNRQFVADSLYSAQPPLPQSLVTPKTTFADGQPFHDPPGLITSPIPTTSFETSPHYSFHPQHQDSDYLPHRRGQQRVGNDDIRLLQNVLQSSEQAVGGQGGMEGQDGGNEKGGYGSRQDVHMNHQQPLLSTPPATHPKVLGTQQPPTYIQAQNDDASFMSDPSFSALQDQPRNELRMGGEGRRMMGRGRSKGPYGQQGSQQGQSNFQYSSKPHRPNRKNEYH</sequence>
<feature type="region of interest" description="Disordered" evidence="3">
    <location>
        <begin position="1243"/>
        <end position="1269"/>
    </location>
</feature>
<dbReference type="InterPro" id="IPR043519">
    <property type="entry name" value="NT_sf"/>
</dbReference>
<feature type="domain" description="Poly(A) RNA polymerase mitochondrial-like central palm" evidence="5">
    <location>
        <begin position="570"/>
        <end position="630"/>
    </location>
</feature>
<keyword evidence="2" id="KW-0460">Magnesium</keyword>
<feature type="compositionally biased region" description="Polar residues" evidence="3">
    <location>
        <begin position="871"/>
        <end position="883"/>
    </location>
</feature>
<dbReference type="InterPro" id="IPR054708">
    <property type="entry name" value="MTPAP-like_central"/>
</dbReference>